<dbReference type="Proteomes" id="UP000189627">
    <property type="component" value="Chromosome 1"/>
</dbReference>
<dbReference type="EMBL" id="CP017757">
    <property type="protein sequence ID" value="AVK72178.1"/>
    <property type="molecule type" value="Genomic_DNA"/>
</dbReference>
<name>A0A2P1DUV8_CUPNE</name>
<reference evidence="2" key="1">
    <citation type="submission" date="2017-02" db="EMBL/GenBank/DDBJ databases">
        <title>Complete genome sequence of Cupriavidus necator strain NH9, a 3-chlorobenzoate degrader.</title>
        <authorList>
            <person name="Moriuchi R."/>
            <person name="Dohra H."/>
            <person name="Ogawa N."/>
        </authorList>
    </citation>
    <scope>NUCLEOTIDE SEQUENCE [LARGE SCALE GENOMIC DNA]</scope>
    <source>
        <strain evidence="2">NH9</strain>
    </source>
</reference>
<protein>
    <submittedName>
        <fullName evidence="1">Uncharacterized protein</fullName>
    </submittedName>
</protein>
<evidence type="ECO:0000313" key="2">
    <source>
        <dbReference type="Proteomes" id="UP000189627"/>
    </source>
</evidence>
<accession>A0A2P1DUV8</accession>
<gene>
    <name evidence="1" type="ORF">BJN34_0025</name>
</gene>
<dbReference type="AlphaFoldDB" id="A0A2P1DUV8"/>
<proteinExistence type="predicted"/>
<dbReference type="OrthoDB" id="8902190at2"/>
<dbReference type="KEGG" id="cuh:BJN34_0025"/>
<evidence type="ECO:0000313" key="1">
    <source>
        <dbReference type="EMBL" id="AVK72178.1"/>
    </source>
</evidence>
<organism evidence="1 2">
    <name type="scientific">Cupriavidus necator</name>
    <name type="common">Alcaligenes eutrophus</name>
    <name type="synonym">Ralstonia eutropha</name>
    <dbReference type="NCBI Taxonomy" id="106590"/>
    <lineage>
        <taxon>Bacteria</taxon>
        <taxon>Pseudomonadati</taxon>
        <taxon>Pseudomonadota</taxon>
        <taxon>Betaproteobacteria</taxon>
        <taxon>Burkholderiales</taxon>
        <taxon>Burkholderiaceae</taxon>
        <taxon>Cupriavidus</taxon>
    </lineage>
</organism>
<sequence>MSVYSVAPVSEHPQLTLERWRVYETANGERHFVGYCVETHEGRVTTSILSFDICAQIGMTASGRRYQLSGWPCFDGDAELVWSHLASQGVSKTKDVSLEYLPREHVKA</sequence>